<proteinExistence type="predicted"/>
<keyword evidence="3" id="KW-1185">Reference proteome</keyword>
<evidence type="ECO:0000256" key="1">
    <source>
        <dbReference type="SAM" id="MobiDB-lite"/>
    </source>
</evidence>
<feature type="compositionally biased region" description="Basic and acidic residues" evidence="1">
    <location>
        <begin position="252"/>
        <end position="266"/>
    </location>
</feature>
<organism evidence="2 3">
    <name type="scientific">Purpureocillium lilacinum</name>
    <name type="common">Paecilomyces lilacinus</name>
    <dbReference type="NCBI Taxonomy" id="33203"/>
    <lineage>
        <taxon>Eukaryota</taxon>
        <taxon>Fungi</taxon>
        <taxon>Dikarya</taxon>
        <taxon>Ascomycota</taxon>
        <taxon>Pezizomycotina</taxon>
        <taxon>Sordariomycetes</taxon>
        <taxon>Hypocreomycetidae</taxon>
        <taxon>Hypocreales</taxon>
        <taxon>Ophiocordycipitaceae</taxon>
        <taxon>Purpureocillium</taxon>
    </lineage>
</organism>
<name>A0ABR0BSI9_PURLI</name>
<gene>
    <name evidence="2" type="ORF">Purlil1_8782</name>
</gene>
<protein>
    <submittedName>
        <fullName evidence="2">Uncharacterized protein</fullName>
    </submittedName>
</protein>
<feature type="compositionally biased region" description="Pro residues" evidence="1">
    <location>
        <begin position="67"/>
        <end position="77"/>
    </location>
</feature>
<comment type="caution">
    <text evidence="2">The sequence shown here is derived from an EMBL/GenBank/DDBJ whole genome shotgun (WGS) entry which is preliminary data.</text>
</comment>
<accession>A0ABR0BSI9</accession>
<dbReference type="Proteomes" id="UP001287286">
    <property type="component" value="Unassembled WGS sequence"/>
</dbReference>
<reference evidence="2 3" key="1">
    <citation type="journal article" date="2024" name="Microbiol. Resour. Announc.">
        <title>Genome annotations for the ascomycete fungi Trichoderma harzianum, Trichoderma aggressivum, and Purpureocillium lilacinum.</title>
        <authorList>
            <person name="Beijen E.P.W."/>
            <person name="Ohm R.A."/>
        </authorList>
    </citation>
    <scope>NUCLEOTIDE SEQUENCE [LARGE SCALE GENOMIC DNA]</scope>
    <source>
        <strain evidence="2 3">CBS 150709</strain>
    </source>
</reference>
<feature type="region of interest" description="Disordered" evidence="1">
    <location>
        <begin position="155"/>
        <end position="224"/>
    </location>
</feature>
<feature type="region of interest" description="Disordered" evidence="1">
    <location>
        <begin position="247"/>
        <end position="266"/>
    </location>
</feature>
<evidence type="ECO:0000313" key="2">
    <source>
        <dbReference type="EMBL" id="KAK4086832.1"/>
    </source>
</evidence>
<evidence type="ECO:0000313" key="3">
    <source>
        <dbReference type="Proteomes" id="UP001287286"/>
    </source>
</evidence>
<feature type="region of interest" description="Disordered" evidence="1">
    <location>
        <begin position="41"/>
        <end position="87"/>
    </location>
</feature>
<dbReference type="EMBL" id="JAWRVI010000037">
    <property type="protein sequence ID" value="KAK4086832.1"/>
    <property type="molecule type" value="Genomic_DNA"/>
</dbReference>
<sequence length="364" mass="38873">MTLQADDLNASMHASRAPKHPLFGRAWPLLFSVAGGQTTSNGPVAPLSWKPPRKPTRRCAVEGPDGAPWPGPDPSPAPLIGQQPGGPVDAAGSLPGSAVVSGAESTIIATNLWHLGNFDARRCALCRWSTLPGRLPARRLPAQVPALPTWYPAGSPIDCGGSPSRPLPTPRPSSPSRLLKRRRIGVDGPLIGPGRPLPPAARGPQKNPPVSLLRREGPSPFPFPSSHSLRPPCCLCQYCSSLPDYQRPSTTTRHDHDRHHDHDDPRGRAALLLPAHRSTAGRIPPTLLVAPLVACCFCTLRDLGLRPDSNRRPVLHPPVSRSPLCQALPETSAQPAPSPSHVGDLCSLSFLDRHRPSPPITLVQ</sequence>